<dbReference type="EMBL" id="CP002046">
    <property type="protein sequence ID" value="EAP88172.1"/>
    <property type="molecule type" value="Genomic_DNA"/>
</dbReference>
<feature type="transmembrane region" description="Helical" evidence="1">
    <location>
        <begin position="308"/>
        <end position="329"/>
    </location>
</feature>
<sequence>MNAFVKHHILTGFLTLSLLAMYATFAYDLNRADFPKLISLIVGLFFLSYALYKRARVYFWFLVGVAFTARLVFIGTLPGLSQDFYRFLWDARLLAQGINPYLQTVQSFIDQGLQPVAQSDALYKGMGALNAGHYTNYPPINQLFFLISGWLSPNSILGGAVILRLTIILADLGILYFGSKLLKSLKLPRHFIFWFILNPFVIIEFSGNLHFESVMLFFFMWALYLLHNKHWAWAAVLIGVSISVKLLPLLLLPLLLTYFNTKDLKEASFLHRIASINIKTLVCFYGIVILTTLVTFLPFLSIEFITNFLNTIGLWFQNFEFNASVYYIIRWIGFQTIGWNIIGTVGKILPIVVVLSILAIAIFKRIETTAQLLVAMLFSVSVYFLLSTTVHPWYVATPLLLSVFTRYRFAIVWSLLVMLSYSAYGEEFNENLWLVAVEYLVVIGMAVYEIWIVKHKRPLLT</sequence>
<dbReference type="OrthoDB" id="1491846at2"/>
<keyword evidence="1" id="KW-0472">Membrane</keyword>
<dbReference type="HOGENOM" id="CLU_606589_0_0_10"/>
<feature type="transmembrane region" description="Helical" evidence="1">
    <location>
        <begin position="341"/>
        <end position="363"/>
    </location>
</feature>
<evidence type="ECO:0000313" key="2">
    <source>
        <dbReference type="EMBL" id="EAP88172.1"/>
    </source>
</evidence>
<dbReference type="KEGG" id="cat:CA2559_05415"/>
<organism evidence="2 3">
    <name type="scientific">Croceibacter atlanticus (strain ATCC BAA-628 / JCM 21780 / CIP 108009 / IAM 15332 / KCTC 12090 / HTCC2559)</name>
    <dbReference type="NCBI Taxonomy" id="216432"/>
    <lineage>
        <taxon>Bacteria</taxon>
        <taxon>Pseudomonadati</taxon>
        <taxon>Bacteroidota</taxon>
        <taxon>Flavobacteriia</taxon>
        <taxon>Flavobacteriales</taxon>
        <taxon>Flavobacteriaceae</taxon>
        <taxon>Croceibacter</taxon>
    </lineage>
</organism>
<feature type="transmembrane region" description="Helical" evidence="1">
    <location>
        <begin position="59"/>
        <end position="80"/>
    </location>
</feature>
<protein>
    <submittedName>
        <fullName evidence="2">Conserved membrane protein</fullName>
    </submittedName>
</protein>
<gene>
    <name evidence="2" type="ordered locus">CA2559_05415</name>
</gene>
<keyword evidence="1" id="KW-1133">Transmembrane helix</keyword>
<keyword evidence="3" id="KW-1185">Reference proteome</keyword>
<dbReference type="STRING" id="216432.CA2559_05415"/>
<feature type="transmembrane region" description="Helical" evidence="1">
    <location>
        <begin position="36"/>
        <end position="52"/>
    </location>
</feature>
<evidence type="ECO:0000256" key="1">
    <source>
        <dbReference type="SAM" id="Phobius"/>
    </source>
</evidence>
<name>A3U7F5_CROAH</name>
<feature type="transmembrane region" description="Helical" evidence="1">
    <location>
        <begin position="280"/>
        <end position="302"/>
    </location>
</feature>
<keyword evidence="1" id="KW-0812">Transmembrane</keyword>
<evidence type="ECO:0000313" key="3">
    <source>
        <dbReference type="Proteomes" id="UP000002297"/>
    </source>
</evidence>
<accession>A3U7F5</accession>
<dbReference type="GeneID" id="89452872"/>
<dbReference type="Proteomes" id="UP000002297">
    <property type="component" value="Chromosome"/>
</dbReference>
<feature type="transmembrane region" description="Helical" evidence="1">
    <location>
        <begin position="231"/>
        <end position="259"/>
    </location>
</feature>
<feature type="transmembrane region" description="Helical" evidence="1">
    <location>
        <begin position="369"/>
        <end position="386"/>
    </location>
</feature>
<dbReference type="RefSeq" id="WP_013186847.1">
    <property type="nucleotide sequence ID" value="NC_014230.1"/>
</dbReference>
<feature type="transmembrane region" description="Helical" evidence="1">
    <location>
        <begin position="156"/>
        <end position="179"/>
    </location>
</feature>
<feature type="transmembrane region" description="Helical" evidence="1">
    <location>
        <begin position="407"/>
        <end position="425"/>
    </location>
</feature>
<reference evidence="2 3" key="1">
    <citation type="journal article" date="2010" name="J. Bacteriol.">
        <title>The complete genome sequence of Croceibacter atlanticus HTCC2559T.</title>
        <authorList>
            <person name="Oh H.M."/>
            <person name="Kang I."/>
            <person name="Ferriera S."/>
            <person name="Giovannoni S.J."/>
            <person name="Cho J.C."/>
        </authorList>
    </citation>
    <scope>NUCLEOTIDE SEQUENCE [LARGE SCALE GENOMIC DNA]</scope>
    <source>
        <strain evidence="3">ATCC BAA-628 / HTCC2559 / KCTC 12090</strain>
    </source>
</reference>
<dbReference type="Pfam" id="PF26314">
    <property type="entry name" value="MptA_B_family"/>
    <property type="match status" value="1"/>
</dbReference>
<proteinExistence type="predicted"/>
<dbReference type="GO" id="GO:0016758">
    <property type="term" value="F:hexosyltransferase activity"/>
    <property type="evidence" value="ECO:0007669"/>
    <property type="project" value="InterPro"/>
</dbReference>
<dbReference type="GO" id="GO:0005886">
    <property type="term" value="C:plasma membrane"/>
    <property type="evidence" value="ECO:0007669"/>
    <property type="project" value="UniProtKB-SubCell"/>
</dbReference>
<dbReference type="eggNOG" id="COG1216">
    <property type="taxonomic scope" value="Bacteria"/>
</dbReference>
<feature type="transmembrane region" description="Helical" evidence="1">
    <location>
        <begin position="191"/>
        <end position="211"/>
    </location>
</feature>
<feature type="transmembrane region" description="Helical" evidence="1">
    <location>
        <begin position="431"/>
        <end position="453"/>
    </location>
</feature>
<dbReference type="AlphaFoldDB" id="A3U7F5"/>